<protein>
    <submittedName>
        <fullName evidence="3">Fumarylacetoacetate hydrolase family protein</fullName>
    </submittedName>
</protein>
<dbReference type="Pfam" id="PF01557">
    <property type="entry name" value="FAA_hydrolase"/>
    <property type="match status" value="1"/>
</dbReference>
<gene>
    <name evidence="3" type="ORF">OP10G_3050</name>
</gene>
<dbReference type="eggNOG" id="COG0179">
    <property type="taxonomic scope" value="Bacteria"/>
</dbReference>
<dbReference type="STRING" id="661478.OP10G_3050"/>
<reference evidence="3 4" key="1">
    <citation type="journal article" date="2014" name="PLoS ONE">
        <title>The first complete genome sequence of the class fimbriimonadia in the phylum armatimonadetes.</title>
        <authorList>
            <person name="Hu Z.Y."/>
            <person name="Wang Y.Z."/>
            <person name="Im W.T."/>
            <person name="Wang S.Y."/>
            <person name="Zhao G.P."/>
            <person name="Zheng H.J."/>
            <person name="Quan Z.X."/>
        </authorList>
    </citation>
    <scope>NUCLEOTIDE SEQUENCE [LARGE SCALE GENOMIC DNA]</scope>
    <source>
        <strain evidence="3">Gsoil 348</strain>
    </source>
</reference>
<organism evidence="3 4">
    <name type="scientific">Fimbriimonas ginsengisoli Gsoil 348</name>
    <dbReference type="NCBI Taxonomy" id="661478"/>
    <lineage>
        <taxon>Bacteria</taxon>
        <taxon>Bacillati</taxon>
        <taxon>Armatimonadota</taxon>
        <taxon>Fimbriimonadia</taxon>
        <taxon>Fimbriimonadales</taxon>
        <taxon>Fimbriimonadaceae</taxon>
        <taxon>Fimbriimonas</taxon>
    </lineage>
</organism>
<evidence type="ECO:0000259" key="2">
    <source>
        <dbReference type="Pfam" id="PF01557"/>
    </source>
</evidence>
<accession>A0A068NS92</accession>
<dbReference type="GO" id="GO:0046872">
    <property type="term" value="F:metal ion binding"/>
    <property type="evidence" value="ECO:0007669"/>
    <property type="project" value="UniProtKB-KW"/>
</dbReference>
<name>A0A068NS92_FIMGI</name>
<dbReference type="InterPro" id="IPR036663">
    <property type="entry name" value="Fumarylacetoacetase_C_sf"/>
</dbReference>
<keyword evidence="4" id="KW-1185">Reference proteome</keyword>
<dbReference type="KEGG" id="fgi:OP10G_3050"/>
<dbReference type="Gene3D" id="3.90.850.10">
    <property type="entry name" value="Fumarylacetoacetase-like, C-terminal domain"/>
    <property type="match status" value="1"/>
</dbReference>
<evidence type="ECO:0000313" key="4">
    <source>
        <dbReference type="Proteomes" id="UP000027982"/>
    </source>
</evidence>
<dbReference type="PANTHER" id="PTHR11820">
    <property type="entry name" value="ACYLPYRUVASE"/>
    <property type="match status" value="1"/>
</dbReference>
<keyword evidence="3" id="KW-0378">Hydrolase</keyword>
<evidence type="ECO:0000256" key="1">
    <source>
        <dbReference type="ARBA" id="ARBA00022723"/>
    </source>
</evidence>
<proteinExistence type="predicted"/>
<dbReference type="InterPro" id="IPR011234">
    <property type="entry name" value="Fumarylacetoacetase-like_C"/>
</dbReference>
<dbReference type="GO" id="GO:0018773">
    <property type="term" value="F:acetylpyruvate hydrolase activity"/>
    <property type="evidence" value="ECO:0007669"/>
    <property type="project" value="TreeGrafter"/>
</dbReference>
<dbReference type="Proteomes" id="UP000027982">
    <property type="component" value="Chromosome"/>
</dbReference>
<dbReference type="EMBL" id="CP007139">
    <property type="protein sequence ID" value="AIE86418.1"/>
    <property type="molecule type" value="Genomic_DNA"/>
</dbReference>
<dbReference type="AlphaFoldDB" id="A0A068NS92"/>
<evidence type="ECO:0000313" key="3">
    <source>
        <dbReference type="EMBL" id="AIE86418.1"/>
    </source>
</evidence>
<dbReference type="HOGENOM" id="CLU_028458_5_2_0"/>
<dbReference type="PANTHER" id="PTHR11820:SF7">
    <property type="entry name" value="ACYLPYRUVASE FAHD1, MITOCHONDRIAL"/>
    <property type="match status" value="1"/>
</dbReference>
<sequence>MRTFPVVTPYSNYGKTVVLFLVALFSDQGGQTFTMKMICVGRNYIEHARELGSEIPEEPVLFLKPDTAMLPPGEPFRLPPFSKEIHHEIELVLRISKKATQVSVEDSAYCYDQIGLGLDFTARDLQSKCKAKGLPWEIAKAFDGSAAVGEFGPVPSGDIEFDLRRGGQVVQAGSSRQMLHRFDALISFASRYFTLLPGDLVFTGTPAGVGPVASGDLLEGYLNGQLRLTCSVK</sequence>
<keyword evidence="1" id="KW-0479">Metal-binding</keyword>
<feature type="domain" description="Fumarylacetoacetase-like C-terminal" evidence="2">
    <location>
        <begin position="36"/>
        <end position="229"/>
    </location>
</feature>
<dbReference type="SUPFAM" id="SSF56529">
    <property type="entry name" value="FAH"/>
    <property type="match status" value="1"/>
</dbReference>